<proteinExistence type="predicted"/>
<dbReference type="SMART" id="SM00345">
    <property type="entry name" value="HTH_GNTR"/>
    <property type="match status" value="1"/>
</dbReference>
<dbReference type="Gene3D" id="1.20.120.530">
    <property type="entry name" value="GntR ligand-binding domain-like"/>
    <property type="match status" value="1"/>
</dbReference>
<dbReference type="PANTHER" id="PTHR43537:SF24">
    <property type="entry name" value="GLUCONATE OPERON TRANSCRIPTIONAL REPRESSOR"/>
    <property type="match status" value="1"/>
</dbReference>
<comment type="caution">
    <text evidence="5">The sequence shown here is derived from an EMBL/GenBank/DDBJ whole genome shotgun (WGS) entry which is preliminary data.</text>
</comment>
<evidence type="ECO:0000256" key="1">
    <source>
        <dbReference type="ARBA" id="ARBA00023015"/>
    </source>
</evidence>
<dbReference type="PANTHER" id="PTHR43537">
    <property type="entry name" value="TRANSCRIPTIONAL REGULATOR, GNTR FAMILY"/>
    <property type="match status" value="1"/>
</dbReference>
<dbReference type="PROSITE" id="PS50949">
    <property type="entry name" value="HTH_GNTR"/>
    <property type="match status" value="1"/>
</dbReference>
<dbReference type="SMART" id="SM00895">
    <property type="entry name" value="FCD"/>
    <property type="match status" value="1"/>
</dbReference>
<dbReference type="AlphaFoldDB" id="A0A4R0H070"/>
<evidence type="ECO:0000256" key="3">
    <source>
        <dbReference type="ARBA" id="ARBA00023163"/>
    </source>
</evidence>
<dbReference type="Pfam" id="PF00392">
    <property type="entry name" value="GntR"/>
    <property type="match status" value="1"/>
</dbReference>
<keyword evidence="1" id="KW-0805">Transcription regulation</keyword>
<dbReference type="CDD" id="cd07377">
    <property type="entry name" value="WHTH_GntR"/>
    <property type="match status" value="1"/>
</dbReference>
<feature type="domain" description="HTH gntR-type" evidence="4">
    <location>
        <begin position="16"/>
        <end position="84"/>
    </location>
</feature>
<evidence type="ECO:0000256" key="2">
    <source>
        <dbReference type="ARBA" id="ARBA00023125"/>
    </source>
</evidence>
<keyword evidence="2" id="KW-0238">DNA-binding</keyword>
<reference evidence="5 6" key="1">
    <citation type="submission" date="2019-02" db="EMBL/GenBank/DDBJ databases">
        <title>Kribbella capetownensis sp. nov. and Kribbella speibonae sp. nov., isolated from soil.</title>
        <authorList>
            <person name="Curtis S.M."/>
            <person name="Norton I."/>
            <person name="Everest G.J."/>
            <person name="Meyers P.R."/>
        </authorList>
    </citation>
    <scope>NUCLEOTIDE SEQUENCE [LARGE SCALE GENOMIC DNA]</scope>
    <source>
        <strain evidence="5 6">KCTC 29219</strain>
    </source>
</reference>
<keyword evidence="3" id="KW-0804">Transcription</keyword>
<name>A0A4R0H070_9ACTN</name>
<gene>
    <name evidence="5" type="ORF">E0H45_39350</name>
</gene>
<dbReference type="RefSeq" id="WP_131347427.1">
    <property type="nucleotide sequence ID" value="NZ_SJJZ01000006.1"/>
</dbReference>
<dbReference type="InterPro" id="IPR011711">
    <property type="entry name" value="GntR_C"/>
</dbReference>
<dbReference type="Proteomes" id="UP000292346">
    <property type="component" value="Unassembled WGS sequence"/>
</dbReference>
<evidence type="ECO:0000313" key="6">
    <source>
        <dbReference type="Proteomes" id="UP000292346"/>
    </source>
</evidence>
<protein>
    <submittedName>
        <fullName evidence="5">FadR family transcriptional regulator</fullName>
    </submittedName>
</protein>
<dbReference type="Gene3D" id="1.10.10.10">
    <property type="entry name" value="Winged helix-like DNA-binding domain superfamily/Winged helix DNA-binding domain"/>
    <property type="match status" value="1"/>
</dbReference>
<dbReference type="OrthoDB" id="3172099at2"/>
<dbReference type="EMBL" id="SJJZ01000006">
    <property type="protein sequence ID" value="TCC01562.1"/>
    <property type="molecule type" value="Genomic_DNA"/>
</dbReference>
<organism evidence="5 6">
    <name type="scientific">Kribbella soli</name>
    <dbReference type="NCBI Taxonomy" id="1124743"/>
    <lineage>
        <taxon>Bacteria</taxon>
        <taxon>Bacillati</taxon>
        <taxon>Actinomycetota</taxon>
        <taxon>Actinomycetes</taxon>
        <taxon>Propionibacteriales</taxon>
        <taxon>Kribbellaceae</taxon>
        <taxon>Kribbella</taxon>
    </lineage>
</organism>
<accession>A0A4R0H070</accession>
<dbReference type="GO" id="GO:0003700">
    <property type="term" value="F:DNA-binding transcription factor activity"/>
    <property type="evidence" value="ECO:0007669"/>
    <property type="project" value="InterPro"/>
</dbReference>
<dbReference type="PRINTS" id="PR00035">
    <property type="entry name" value="HTHGNTR"/>
</dbReference>
<dbReference type="SUPFAM" id="SSF46785">
    <property type="entry name" value="Winged helix' DNA-binding domain"/>
    <property type="match status" value="1"/>
</dbReference>
<dbReference type="InterPro" id="IPR008920">
    <property type="entry name" value="TF_FadR/GntR_C"/>
</dbReference>
<dbReference type="InterPro" id="IPR036390">
    <property type="entry name" value="WH_DNA-bd_sf"/>
</dbReference>
<dbReference type="InterPro" id="IPR000524">
    <property type="entry name" value="Tscrpt_reg_HTH_GntR"/>
</dbReference>
<sequence length="246" mass="27217">MNTSDESPFAPVATPRSAPAQVADQVVAAIRDGQIQRYDRLPAERELARLLGVSRPTLREALAGLELAGLVRSRQGHGTVVIASPAHVANWGAEVTPIQVFEARLVIEPELARLAAEKRYPDDMAALQEAGAELEQEFAETGHYRSDLPVHRAVARAARNPVLETALEEALRHTESTRWIELRSSALRPEVIREGHVDEVRQVIQAITQGSQGEAADIWRRHLIHFRDEMLTGLHDEDGLNQPAPR</sequence>
<dbReference type="InterPro" id="IPR036388">
    <property type="entry name" value="WH-like_DNA-bd_sf"/>
</dbReference>
<dbReference type="GO" id="GO:0003677">
    <property type="term" value="F:DNA binding"/>
    <property type="evidence" value="ECO:0007669"/>
    <property type="project" value="UniProtKB-KW"/>
</dbReference>
<dbReference type="SUPFAM" id="SSF48008">
    <property type="entry name" value="GntR ligand-binding domain-like"/>
    <property type="match status" value="1"/>
</dbReference>
<evidence type="ECO:0000259" key="4">
    <source>
        <dbReference type="PROSITE" id="PS50949"/>
    </source>
</evidence>
<keyword evidence="6" id="KW-1185">Reference proteome</keyword>
<evidence type="ECO:0000313" key="5">
    <source>
        <dbReference type="EMBL" id="TCC01562.1"/>
    </source>
</evidence>
<dbReference type="Pfam" id="PF07729">
    <property type="entry name" value="FCD"/>
    <property type="match status" value="1"/>
</dbReference>